<dbReference type="PRINTS" id="PR00727">
    <property type="entry name" value="LEADERPTASE"/>
</dbReference>
<evidence type="ECO:0000256" key="2">
    <source>
        <dbReference type="ARBA" id="ARBA00004401"/>
    </source>
</evidence>
<organism evidence="10 11">
    <name type="scientific">Candidatus Phosphoribacter hodrii</name>
    <dbReference type="NCBI Taxonomy" id="2953743"/>
    <lineage>
        <taxon>Bacteria</taxon>
        <taxon>Bacillati</taxon>
        <taxon>Actinomycetota</taxon>
        <taxon>Actinomycetes</taxon>
        <taxon>Micrococcales</taxon>
        <taxon>Dermatophilaceae</taxon>
        <taxon>Candidatus Phosphoribacter</taxon>
    </lineage>
</organism>
<evidence type="ECO:0000256" key="6">
    <source>
        <dbReference type="PIRSR" id="PIRSR600223-1"/>
    </source>
</evidence>
<dbReference type="CDD" id="cd06530">
    <property type="entry name" value="S26_SPase_I"/>
    <property type="match status" value="1"/>
</dbReference>
<reference evidence="10" key="1">
    <citation type="submission" date="2020-10" db="EMBL/GenBank/DDBJ databases">
        <title>Connecting structure to function with the recovery of over 1000 high-quality activated sludge metagenome-assembled genomes encoding full-length rRNA genes using long-read sequencing.</title>
        <authorList>
            <person name="Singleton C.M."/>
            <person name="Petriglieri F."/>
            <person name="Kristensen J.M."/>
            <person name="Kirkegaard R.H."/>
            <person name="Michaelsen T.Y."/>
            <person name="Andersen M.H."/>
            <person name="Karst S.M."/>
            <person name="Dueholm M.S."/>
            <person name="Nielsen P.H."/>
            <person name="Albertsen M."/>
        </authorList>
    </citation>
    <scope>NUCLEOTIDE SEQUENCE</scope>
    <source>
        <strain evidence="10">Ribe_18-Q3-R11-54_MAXAC.001</strain>
    </source>
</reference>
<feature type="region of interest" description="Disordered" evidence="8">
    <location>
        <begin position="237"/>
        <end position="264"/>
    </location>
</feature>
<keyword evidence="5 7" id="KW-0378">Hydrolase</keyword>
<evidence type="ECO:0000256" key="3">
    <source>
        <dbReference type="ARBA" id="ARBA00009370"/>
    </source>
</evidence>
<dbReference type="SUPFAM" id="SSF51306">
    <property type="entry name" value="LexA/Signal peptidase"/>
    <property type="match status" value="1"/>
</dbReference>
<proteinExistence type="inferred from homology"/>
<evidence type="ECO:0000256" key="7">
    <source>
        <dbReference type="RuleBase" id="RU362042"/>
    </source>
</evidence>
<dbReference type="GO" id="GO:0006465">
    <property type="term" value="P:signal peptide processing"/>
    <property type="evidence" value="ECO:0007669"/>
    <property type="project" value="InterPro"/>
</dbReference>
<dbReference type="Proteomes" id="UP000886632">
    <property type="component" value="Unassembled WGS sequence"/>
</dbReference>
<dbReference type="GO" id="GO:0005886">
    <property type="term" value="C:plasma membrane"/>
    <property type="evidence" value="ECO:0007669"/>
    <property type="project" value="UniProtKB-SubCell"/>
</dbReference>
<dbReference type="InterPro" id="IPR019758">
    <property type="entry name" value="Pept_S26A_signal_pept_1_CS"/>
</dbReference>
<dbReference type="InterPro" id="IPR019533">
    <property type="entry name" value="Peptidase_S26"/>
</dbReference>
<evidence type="ECO:0000259" key="9">
    <source>
        <dbReference type="Pfam" id="PF10502"/>
    </source>
</evidence>
<comment type="catalytic activity">
    <reaction evidence="1 7">
        <text>Cleavage of hydrophobic, N-terminal signal or leader sequences from secreted and periplasmic proteins.</text>
        <dbReference type="EC" id="3.4.21.89"/>
    </reaction>
</comment>
<evidence type="ECO:0000256" key="1">
    <source>
        <dbReference type="ARBA" id="ARBA00000677"/>
    </source>
</evidence>
<dbReference type="AlphaFoldDB" id="A0A9D7XX83"/>
<dbReference type="EMBL" id="JADKGK010000020">
    <property type="protein sequence ID" value="MBL0004379.1"/>
    <property type="molecule type" value="Genomic_DNA"/>
</dbReference>
<keyword evidence="7" id="KW-0645">Protease</keyword>
<feature type="compositionally biased region" description="Low complexity" evidence="8">
    <location>
        <begin position="248"/>
        <end position="264"/>
    </location>
</feature>
<protein>
    <recommendedName>
        <fullName evidence="4 7">Signal peptidase I</fullName>
        <ecNumber evidence="4 7">3.4.21.89</ecNumber>
    </recommendedName>
</protein>
<dbReference type="EC" id="3.4.21.89" evidence="4 7"/>
<dbReference type="InterPro" id="IPR036286">
    <property type="entry name" value="LexA/Signal_pep-like_sf"/>
</dbReference>
<accession>A0A9D7XX83</accession>
<feature type="domain" description="Peptidase S26" evidence="9">
    <location>
        <begin position="28"/>
        <end position="220"/>
    </location>
</feature>
<feature type="active site" evidence="6">
    <location>
        <position position="58"/>
    </location>
</feature>
<comment type="caution">
    <text evidence="10">The sequence shown here is derived from an EMBL/GenBank/DDBJ whole genome shotgun (WGS) entry which is preliminary data.</text>
</comment>
<dbReference type="PROSITE" id="PS00761">
    <property type="entry name" value="SPASE_I_3"/>
    <property type="match status" value="1"/>
</dbReference>
<dbReference type="Gene3D" id="2.10.109.10">
    <property type="entry name" value="Umud Fragment, subunit A"/>
    <property type="match status" value="1"/>
</dbReference>
<evidence type="ECO:0000313" key="10">
    <source>
        <dbReference type="EMBL" id="MBL0004379.1"/>
    </source>
</evidence>
<dbReference type="Pfam" id="PF10502">
    <property type="entry name" value="Peptidase_S26"/>
    <property type="match status" value="1"/>
</dbReference>
<evidence type="ECO:0000313" key="11">
    <source>
        <dbReference type="Proteomes" id="UP000886632"/>
    </source>
</evidence>
<dbReference type="InterPro" id="IPR000223">
    <property type="entry name" value="Pept_S26A_signal_pept_1"/>
</dbReference>
<dbReference type="GO" id="GO:0004252">
    <property type="term" value="F:serine-type endopeptidase activity"/>
    <property type="evidence" value="ECO:0007669"/>
    <property type="project" value="InterPro"/>
</dbReference>
<gene>
    <name evidence="10" type="primary">lepB</name>
    <name evidence="10" type="ORF">IPP00_10485</name>
</gene>
<feature type="active site" evidence="6">
    <location>
        <position position="127"/>
    </location>
</feature>
<evidence type="ECO:0000256" key="8">
    <source>
        <dbReference type="SAM" id="MobiDB-lite"/>
    </source>
</evidence>
<dbReference type="PANTHER" id="PTHR43390:SF1">
    <property type="entry name" value="CHLOROPLAST PROCESSING PEPTIDASE"/>
    <property type="match status" value="1"/>
</dbReference>
<dbReference type="NCBIfam" id="TIGR02227">
    <property type="entry name" value="sigpep_I_bact"/>
    <property type="match status" value="1"/>
</dbReference>
<comment type="subcellular location">
    <subcellularLocation>
        <location evidence="2">Cell membrane</location>
        <topology evidence="2">Single-pass type II membrane protein</topology>
    </subcellularLocation>
    <subcellularLocation>
        <location evidence="7">Membrane</location>
        <topology evidence="7">Single-pass type II membrane protein</topology>
    </subcellularLocation>
</comment>
<dbReference type="GO" id="GO:0009003">
    <property type="term" value="F:signal peptidase activity"/>
    <property type="evidence" value="ECO:0007669"/>
    <property type="project" value="UniProtKB-EC"/>
</dbReference>
<evidence type="ECO:0000256" key="5">
    <source>
        <dbReference type="ARBA" id="ARBA00022801"/>
    </source>
</evidence>
<name>A0A9D7XX83_9MICO</name>
<sequence>MTDESPPAAPGSDLVQRGFWRSVWVGVREVVIVVSLAMALSLVVKTFLVQPFHIPSGSMEDTLIKDDRVLVSKLTPGPFELSRGDIVVFTDPGHWLGEIPEVHRTPVQSALIFLGLAPDDSHEHLIKRVIGLPGDHVVCCTVGGQLTVNGVAITEPYLKPGDNAAGGRGSFDIIVPAGKVWVMGDHRSDSADSRFHDDGTGSTGSVPIADIRGKAVLVVWPIDRWAGLSEFGDVFATVPDPGKAAPGDSVVTPSSSPDSSSSRD</sequence>
<dbReference type="PANTHER" id="PTHR43390">
    <property type="entry name" value="SIGNAL PEPTIDASE I"/>
    <property type="match status" value="1"/>
</dbReference>
<evidence type="ECO:0000256" key="4">
    <source>
        <dbReference type="ARBA" id="ARBA00013208"/>
    </source>
</evidence>
<comment type="similarity">
    <text evidence="3 7">Belongs to the peptidase S26 family.</text>
</comment>